<dbReference type="EMBL" id="GBHO01032767">
    <property type="protein sequence ID" value="JAG10837.1"/>
    <property type="molecule type" value="Transcribed_RNA"/>
</dbReference>
<dbReference type="EMBL" id="GDHC01016901">
    <property type="protein sequence ID" value="JAQ01728.1"/>
    <property type="molecule type" value="Transcribed_RNA"/>
</dbReference>
<dbReference type="Gene3D" id="1.10.287.40">
    <property type="entry name" value="Serine-tRNA synthetase, tRNA binding domain"/>
    <property type="match status" value="1"/>
</dbReference>
<feature type="binding site" evidence="12">
    <location>
        <begin position="403"/>
        <end position="406"/>
    </location>
    <ligand>
        <name>ATP</name>
        <dbReference type="ChEBI" id="CHEBI:30616"/>
    </ligand>
</feature>
<keyword evidence="5 12" id="KW-0067">ATP-binding</keyword>
<reference evidence="14" key="2">
    <citation type="submission" date="2014-07" db="EMBL/GenBank/DDBJ databases">
        <authorList>
            <person name="Hull J."/>
        </authorList>
    </citation>
    <scope>NUCLEOTIDE SEQUENCE</scope>
</reference>
<dbReference type="AlphaFoldDB" id="A0A0A9WQU3"/>
<evidence type="ECO:0000313" key="14">
    <source>
        <dbReference type="EMBL" id="JAG10837.1"/>
    </source>
</evidence>
<evidence type="ECO:0000256" key="5">
    <source>
        <dbReference type="ARBA" id="ARBA00022840"/>
    </source>
</evidence>
<evidence type="ECO:0000256" key="10">
    <source>
        <dbReference type="ARBA" id="ARBA00048823"/>
    </source>
</evidence>
<feature type="binding site" evidence="11">
    <location>
        <position position="316"/>
    </location>
    <ligand>
        <name>L-serine</name>
        <dbReference type="ChEBI" id="CHEBI:33384"/>
    </ligand>
</feature>
<reference evidence="14" key="1">
    <citation type="journal article" date="2014" name="PLoS ONE">
        <title>Transcriptome-Based Identification of ABC Transporters in the Western Tarnished Plant Bug Lygus hesperus.</title>
        <authorList>
            <person name="Hull J.J."/>
            <person name="Chaney K."/>
            <person name="Geib S.M."/>
            <person name="Fabrick J.A."/>
            <person name="Brent C.S."/>
            <person name="Walsh D."/>
            <person name="Lavine L.C."/>
        </authorList>
    </citation>
    <scope>NUCLEOTIDE SEQUENCE</scope>
</reference>
<evidence type="ECO:0000256" key="3">
    <source>
        <dbReference type="ARBA" id="ARBA00022598"/>
    </source>
</evidence>
<dbReference type="PRINTS" id="PR00981">
    <property type="entry name" value="TRNASYNTHSER"/>
</dbReference>
<evidence type="ECO:0000256" key="1">
    <source>
        <dbReference type="ARBA" id="ARBA00010728"/>
    </source>
</evidence>
<feature type="binding site" evidence="12">
    <location>
        <begin position="332"/>
        <end position="335"/>
    </location>
    <ligand>
        <name>ATP</name>
        <dbReference type="ChEBI" id="CHEBI:30616"/>
    </ligand>
</feature>
<dbReference type="EC" id="6.1.1.11" evidence="2"/>
<dbReference type="InterPro" id="IPR045864">
    <property type="entry name" value="aa-tRNA-synth_II/BPL/LPL"/>
</dbReference>
<dbReference type="CDD" id="cd00770">
    <property type="entry name" value="SerRS_core"/>
    <property type="match status" value="1"/>
</dbReference>
<evidence type="ECO:0000256" key="7">
    <source>
        <dbReference type="ARBA" id="ARBA00023146"/>
    </source>
</evidence>
<gene>
    <name evidence="14" type="primary">serS_2</name>
    <name evidence="15" type="synonym">serS_1</name>
    <name evidence="14" type="ORF">CM83_15452</name>
    <name evidence="15" type="ORF">g.7553</name>
</gene>
<sequence length="497" mass="57709">MCTTYLYICTHHHKSLLYMRLRMHLLTQLHHRMPIDINYFRDDKLREVLVESQKSRYATNEVDVAKIIDPDGQKSERVNLVTAITILDQHWKQQQHTLECNRAIFSEQSKKLGEKIKRNENVDEDRKKILELKAINHDLEQRTPVLRKELDRLISMVGNIVHPSVPRDIDENNNRVERTWGKIPTTTKLHHHEILEMIDGYEGMRGVRIAGHRAYFLRGVGVLLNQALINYGLSFLRRQSYIPIQPPYFMRKDTMSKTAQLEQFDEELYKVQGEANVGDLYLIATSEQPISALHQGEWLQPNELPKKYAGISTCFRKEAGAHGKDTWGIFRVHQFEKVEQFVVCEPDQSWQMLDEMVTTSEEFIQSLELPYRIVTIVSGALNNAAAKKYDIEAWFPTLRLYRELVSCSNCTDYQSRGMETRFGTKKSTDTTKRYVHMLNGTLCATERTLCCILENYQTDTGVRVPKVLQPYMDGVDFIPFVRDKPKHEAGTTIGSKK</sequence>
<dbReference type="FunFam" id="3.30.930.10:FF:000026">
    <property type="entry name" value="Seryl-tRNA synthetase, cytoplasmic"/>
    <property type="match status" value="1"/>
</dbReference>
<evidence type="ECO:0000256" key="4">
    <source>
        <dbReference type="ARBA" id="ARBA00022741"/>
    </source>
</evidence>
<evidence type="ECO:0000256" key="12">
    <source>
        <dbReference type="PIRSR" id="PIRSR001529-2"/>
    </source>
</evidence>
<keyword evidence="7" id="KW-0030">Aminoacyl-tRNA synthetase</keyword>
<protein>
    <recommendedName>
        <fullName evidence="2">serine--tRNA ligase</fullName>
        <ecNumber evidence="2">6.1.1.11</ecNumber>
    </recommendedName>
    <alternativeName>
        <fullName evidence="8">Seryl-tRNA synthetase</fullName>
    </alternativeName>
</protein>
<dbReference type="InterPro" id="IPR002317">
    <property type="entry name" value="Ser-tRNA-ligase_type_1"/>
</dbReference>
<dbReference type="GO" id="GO:0005524">
    <property type="term" value="F:ATP binding"/>
    <property type="evidence" value="ECO:0007669"/>
    <property type="project" value="UniProtKB-KW"/>
</dbReference>
<feature type="domain" description="Aminoacyl-transfer RNA synthetases class-II family profile" evidence="13">
    <location>
        <begin position="235"/>
        <end position="465"/>
    </location>
</feature>
<dbReference type="InterPro" id="IPR002314">
    <property type="entry name" value="aa-tRNA-synt_IIb"/>
</dbReference>
<dbReference type="GO" id="GO:0004828">
    <property type="term" value="F:serine-tRNA ligase activity"/>
    <property type="evidence" value="ECO:0007669"/>
    <property type="project" value="UniProtKB-EC"/>
</dbReference>
<dbReference type="InterPro" id="IPR010978">
    <property type="entry name" value="tRNA-bd_arm"/>
</dbReference>
<evidence type="ECO:0000259" key="13">
    <source>
        <dbReference type="PROSITE" id="PS50862"/>
    </source>
</evidence>
<reference evidence="15" key="3">
    <citation type="journal article" date="2016" name="Gigascience">
        <title>De novo construction of an expanded transcriptome assembly for the western tarnished plant bug, Lygus hesperus.</title>
        <authorList>
            <person name="Tassone E.E."/>
            <person name="Geib S.M."/>
            <person name="Hall B."/>
            <person name="Fabrick J.A."/>
            <person name="Brent C.S."/>
            <person name="Hull J.J."/>
        </authorList>
    </citation>
    <scope>NUCLEOTIDE SEQUENCE</scope>
</reference>
<proteinExistence type="inferred from homology"/>
<evidence type="ECO:0000256" key="6">
    <source>
        <dbReference type="ARBA" id="ARBA00022917"/>
    </source>
</evidence>
<name>A0A0A9WQU3_LYGHE</name>
<dbReference type="PROSITE" id="PS50862">
    <property type="entry name" value="AA_TRNA_LIGASE_II"/>
    <property type="match status" value="1"/>
</dbReference>
<evidence type="ECO:0000313" key="15">
    <source>
        <dbReference type="EMBL" id="JAQ01728.1"/>
    </source>
</evidence>
<dbReference type="Pfam" id="PF00587">
    <property type="entry name" value="tRNA-synt_2b"/>
    <property type="match status" value="1"/>
</dbReference>
<evidence type="ECO:0000256" key="2">
    <source>
        <dbReference type="ARBA" id="ARBA00012840"/>
    </source>
</evidence>
<comment type="catalytic activity">
    <reaction evidence="10">
        <text>tRNA(Ser) + L-serine + ATP = L-seryl-tRNA(Ser) + AMP + diphosphate + H(+)</text>
        <dbReference type="Rhea" id="RHEA:12292"/>
        <dbReference type="Rhea" id="RHEA-COMP:9669"/>
        <dbReference type="Rhea" id="RHEA-COMP:9703"/>
        <dbReference type="ChEBI" id="CHEBI:15378"/>
        <dbReference type="ChEBI" id="CHEBI:30616"/>
        <dbReference type="ChEBI" id="CHEBI:33019"/>
        <dbReference type="ChEBI" id="CHEBI:33384"/>
        <dbReference type="ChEBI" id="CHEBI:78442"/>
        <dbReference type="ChEBI" id="CHEBI:78533"/>
        <dbReference type="ChEBI" id="CHEBI:456215"/>
        <dbReference type="EC" id="6.1.1.11"/>
    </reaction>
</comment>
<dbReference type="InterPro" id="IPR042103">
    <property type="entry name" value="SerRS_1_N_sf"/>
</dbReference>
<dbReference type="InterPro" id="IPR033729">
    <property type="entry name" value="SerRS_core"/>
</dbReference>
<dbReference type="PANTHER" id="PTHR11778">
    <property type="entry name" value="SERYL-TRNA SYNTHETASE"/>
    <property type="match status" value="1"/>
</dbReference>
<organism evidence="14">
    <name type="scientific">Lygus hesperus</name>
    <name type="common">Western plant bug</name>
    <dbReference type="NCBI Taxonomy" id="30085"/>
    <lineage>
        <taxon>Eukaryota</taxon>
        <taxon>Metazoa</taxon>
        <taxon>Ecdysozoa</taxon>
        <taxon>Arthropoda</taxon>
        <taxon>Hexapoda</taxon>
        <taxon>Insecta</taxon>
        <taxon>Pterygota</taxon>
        <taxon>Neoptera</taxon>
        <taxon>Paraneoptera</taxon>
        <taxon>Hemiptera</taxon>
        <taxon>Heteroptera</taxon>
        <taxon>Panheteroptera</taxon>
        <taxon>Cimicomorpha</taxon>
        <taxon>Miridae</taxon>
        <taxon>Mirini</taxon>
        <taxon>Lygus</taxon>
    </lineage>
</organism>
<comment type="catalytic activity">
    <reaction evidence="9">
        <text>tRNA(Sec) + L-serine + ATP = L-seryl-tRNA(Sec) + AMP + diphosphate + H(+)</text>
        <dbReference type="Rhea" id="RHEA:42580"/>
        <dbReference type="Rhea" id="RHEA-COMP:9742"/>
        <dbReference type="Rhea" id="RHEA-COMP:10128"/>
        <dbReference type="ChEBI" id="CHEBI:15378"/>
        <dbReference type="ChEBI" id="CHEBI:30616"/>
        <dbReference type="ChEBI" id="CHEBI:33019"/>
        <dbReference type="ChEBI" id="CHEBI:33384"/>
        <dbReference type="ChEBI" id="CHEBI:78442"/>
        <dbReference type="ChEBI" id="CHEBI:78533"/>
        <dbReference type="ChEBI" id="CHEBI:456215"/>
        <dbReference type="EC" id="6.1.1.11"/>
    </reaction>
</comment>
<dbReference type="GO" id="GO:0006434">
    <property type="term" value="P:seryl-tRNA aminoacylation"/>
    <property type="evidence" value="ECO:0007669"/>
    <property type="project" value="InterPro"/>
</dbReference>
<keyword evidence="6" id="KW-0648">Protein biosynthesis</keyword>
<feature type="binding site" evidence="11">
    <location>
        <position position="285"/>
    </location>
    <ligand>
        <name>L-serine</name>
        <dbReference type="ChEBI" id="CHEBI:33384"/>
    </ligand>
</feature>
<evidence type="ECO:0000256" key="11">
    <source>
        <dbReference type="PIRSR" id="PIRSR001529-1"/>
    </source>
</evidence>
<dbReference type="Gene3D" id="3.30.930.10">
    <property type="entry name" value="Bira Bifunctional Protein, Domain 2"/>
    <property type="match status" value="1"/>
</dbReference>
<dbReference type="InterPro" id="IPR006195">
    <property type="entry name" value="aa-tRNA-synth_II"/>
</dbReference>
<feature type="binding site" evidence="11">
    <location>
        <position position="339"/>
    </location>
    <ligand>
        <name>L-serine</name>
        <dbReference type="ChEBI" id="CHEBI:33384"/>
    </ligand>
</feature>
<evidence type="ECO:0000256" key="8">
    <source>
        <dbReference type="ARBA" id="ARBA00031113"/>
    </source>
</evidence>
<accession>A0A0A9WQU3</accession>
<comment type="similarity">
    <text evidence="1">Belongs to the class-II aminoacyl-tRNA synthetase family. Type-1 seryl-tRNA synthetase subfamily.</text>
</comment>
<dbReference type="PIRSF" id="PIRSF001529">
    <property type="entry name" value="Ser-tRNA-synth_IIa"/>
    <property type="match status" value="1"/>
</dbReference>
<keyword evidence="3 14" id="KW-0436">Ligase</keyword>
<feature type="site" description="Important for serine binding" evidence="11">
    <location>
        <position position="441"/>
    </location>
</feature>
<dbReference type="SUPFAM" id="SSF46589">
    <property type="entry name" value="tRNA-binding arm"/>
    <property type="match status" value="1"/>
</dbReference>
<keyword evidence="4" id="KW-0547">Nucleotide-binding</keyword>
<dbReference type="SUPFAM" id="SSF55681">
    <property type="entry name" value="Class II aaRS and biotin synthetases"/>
    <property type="match status" value="1"/>
</dbReference>
<feature type="binding site" evidence="11">
    <location>
        <position position="439"/>
    </location>
    <ligand>
        <name>L-serine</name>
        <dbReference type="ChEBI" id="CHEBI:33384"/>
    </ligand>
</feature>
<dbReference type="NCBIfam" id="TIGR00414">
    <property type="entry name" value="serS"/>
    <property type="match status" value="1"/>
</dbReference>
<feature type="binding site" evidence="12">
    <location>
        <begin position="316"/>
        <end position="318"/>
    </location>
    <ligand>
        <name>ATP</name>
        <dbReference type="ChEBI" id="CHEBI:30616"/>
    </ligand>
</feature>
<evidence type="ECO:0000256" key="9">
    <source>
        <dbReference type="ARBA" id="ARBA00047929"/>
    </source>
</evidence>